<evidence type="ECO:0000256" key="1">
    <source>
        <dbReference type="SAM" id="Phobius"/>
    </source>
</evidence>
<evidence type="ECO:0000313" key="3">
    <source>
        <dbReference type="Proteomes" id="UP000298424"/>
    </source>
</evidence>
<sequence>MSSERFLPLALKHLALIASLAAVALAVLRVFFFSGFSVPVGLAVLGVADRTSILASTLLLVAVAFVPAFMGLEQPRAWVLAGNADGAALAVKFRTALIWLPLSLFIMSVAPVLVFAGVLLGTILGHLLSRWLRRAKKQDQAQRRAQAVARRAGWAWATVTGLLLTLVLQQPWTPVERIQLSGSSTDFVGYVVGEQLQFTLLLDQKKRPEWTESEDILRREICIPGSRNWTSMTVVELLKSSAGLRLPTCPSDAP</sequence>
<feature type="transmembrane region" description="Helical" evidence="1">
    <location>
        <begin position="53"/>
        <end position="72"/>
    </location>
</feature>
<keyword evidence="1" id="KW-0812">Transmembrane</keyword>
<reference evidence="2 3" key="1">
    <citation type="submission" date="2019-03" db="EMBL/GenBank/DDBJ databases">
        <title>Genomics of glacier-inhabiting Cryobacterium strains.</title>
        <authorList>
            <person name="Liu Q."/>
            <person name="Xin Y.-H."/>
        </authorList>
    </citation>
    <scope>NUCLEOTIDE SEQUENCE [LARGE SCALE GENOMIC DNA]</scope>
    <source>
        <strain evidence="2 3">TMT1-1</strain>
    </source>
</reference>
<feature type="transmembrane region" description="Helical" evidence="1">
    <location>
        <begin position="112"/>
        <end position="132"/>
    </location>
</feature>
<proteinExistence type="predicted"/>
<comment type="caution">
    <text evidence="2">The sequence shown here is derived from an EMBL/GenBank/DDBJ whole genome shotgun (WGS) entry which is preliminary data.</text>
</comment>
<name>A0A4R8ZI53_9MICO</name>
<protein>
    <submittedName>
        <fullName evidence="2">Uncharacterized protein</fullName>
    </submittedName>
</protein>
<dbReference type="EMBL" id="SOGT01000002">
    <property type="protein sequence ID" value="TFD28547.1"/>
    <property type="molecule type" value="Genomic_DNA"/>
</dbReference>
<dbReference type="Proteomes" id="UP000298424">
    <property type="component" value="Unassembled WGS sequence"/>
</dbReference>
<keyword evidence="1" id="KW-1133">Transmembrane helix</keyword>
<keyword evidence="3" id="KW-1185">Reference proteome</keyword>
<evidence type="ECO:0000313" key="2">
    <source>
        <dbReference type="EMBL" id="TFD28547.1"/>
    </source>
</evidence>
<gene>
    <name evidence="2" type="ORF">E3T27_01160</name>
</gene>
<organism evidence="2 3">
    <name type="scientific">Cryobacterium lyxosi</name>
    <dbReference type="NCBI Taxonomy" id="1259228"/>
    <lineage>
        <taxon>Bacteria</taxon>
        <taxon>Bacillati</taxon>
        <taxon>Actinomycetota</taxon>
        <taxon>Actinomycetes</taxon>
        <taxon>Micrococcales</taxon>
        <taxon>Microbacteriaceae</taxon>
        <taxon>Cryobacterium</taxon>
    </lineage>
</organism>
<dbReference type="AlphaFoldDB" id="A0A4R8ZI53"/>
<keyword evidence="1" id="KW-0472">Membrane</keyword>
<feature type="transmembrane region" description="Helical" evidence="1">
    <location>
        <begin position="153"/>
        <end position="172"/>
    </location>
</feature>
<dbReference type="RefSeq" id="WP_134571317.1">
    <property type="nucleotide sequence ID" value="NZ_SOGT01000002.1"/>
</dbReference>
<accession>A0A4R8ZI53</accession>